<evidence type="ECO:0000313" key="2">
    <source>
        <dbReference type="EMBL" id="PZW38979.1"/>
    </source>
</evidence>
<organism evidence="2 3">
    <name type="scientific">Humitalea rosea</name>
    <dbReference type="NCBI Taxonomy" id="990373"/>
    <lineage>
        <taxon>Bacteria</taxon>
        <taxon>Pseudomonadati</taxon>
        <taxon>Pseudomonadota</taxon>
        <taxon>Alphaproteobacteria</taxon>
        <taxon>Acetobacterales</taxon>
        <taxon>Roseomonadaceae</taxon>
        <taxon>Humitalea</taxon>
    </lineage>
</organism>
<keyword evidence="3" id="KW-1185">Reference proteome</keyword>
<reference evidence="2 3" key="1">
    <citation type="submission" date="2018-06" db="EMBL/GenBank/DDBJ databases">
        <title>Genomic Encyclopedia of Archaeal and Bacterial Type Strains, Phase II (KMG-II): from individual species to whole genera.</title>
        <authorList>
            <person name="Goeker M."/>
        </authorList>
    </citation>
    <scope>NUCLEOTIDE SEQUENCE [LARGE SCALE GENOMIC DNA]</scope>
    <source>
        <strain evidence="2 3">DSM 24525</strain>
    </source>
</reference>
<sequence>MIRALPRVAAVAALGLGLAGCVAYVDPYDGGYGGPVYAPPPQVYVAPPPVYYAPPPRPYYYRPGPPTWRGRPGYGPYRPRGGW</sequence>
<evidence type="ECO:0008006" key="4">
    <source>
        <dbReference type="Google" id="ProtNLM"/>
    </source>
</evidence>
<gene>
    <name evidence="2" type="ORF">C8P66_13112</name>
</gene>
<keyword evidence="1" id="KW-0732">Signal</keyword>
<dbReference type="Proteomes" id="UP000249688">
    <property type="component" value="Unassembled WGS sequence"/>
</dbReference>
<proteinExistence type="predicted"/>
<dbReference type="EMBL" id="QKYU01000031">
    <property type="protein sequence ID" value="PZW38979.1"/>
    <property type="molecule type" value="Genomic_DNA"/>
</dbReference>
<feature type="signal peptide" evidence="1">
    <location>
        <begin position="1"/>
        <end position="25"/>
    </location>
</feature>
<evidence type="ECO:0000256" key="1">
    <source>
        <dbReference type="SAM" id="SignalP"/>
    </source>
</evidence>
<accession>A0A2W7HYG1</accession>
<feature type="chain" id="PRO_5015979104" description="PXPV repeat-containing protein" evidence="1">
    <location>
        <begin position="26"/>
        <end position="83"/>
    </location>
</feature>
<dbReference type="PROSITE" id="PS51257">
    <property type="entry name" value="PROKAR_LIPOPROTEIN"/>
    <property type="match status" value="1"/>
</dbReference>
<comment type="caution">
    <text evidence="2">The sequence shown here is derived from an EMBL/GenBank/DDBJ whole genome shotgun (WGS) entry which is preliminary data.</text>
</comment>
<evidence type="ECO:0000313" key="3">
    <source>
        <dbReference type="Proteomes" id="UP000249688"/>
    </source>
</evidence>
<dbReference type="RefSeq" id="WP_111400152.1">
    <property type="nucleotide sequence ID" value="NZ_QKYU01000031.1"/>
</dbReference>
<name>A0A2W7HYG1_9PROT</name>
<dbReference type="AlphaFoldDB" id="A0A2W7HYG1"/>
<protein>
    <recommendedName>
        <fullName evidence="4">PXPV repeat-containing protein</fullName>
    </recommendedName>
</protein>